<sequence>MTVESTRERSGACVTGMIHAFFLLLVFLSEVAAIIAYGYWGFQFHSSTWVNWALGSRSRPICSGAPQIGLSVWTVCPRVTWNGLHVS</sequence>
<evidence type="ECO:0000256" key="1">
    <source>
        <dbReference type="SAM" id="Phobius"/>
    </source>
</evidence>
<evidence type="ECO:0000313" key="3">
    <source>
        <dbReference type="Proteomes" id="UP000269573"/>
    </source>
</evidence>
<proteinExistence type="predicted"/>
<dbReference type="RefSeq" id="WP_122923915.1">
    <property type="nucleotide sequence ID" value="NZ_RHHU01000007.1"/>
</dbReference>
<keyword evidence="1" id="KW-1133">Transmembrane helix</keyword>
<dbReference type="EMBL" id="RHHU01000007">
    <property type="protein sequence ID" value="RNB85246.1"/>
    <property type="molecule type" value="Genomic_DNA"/>
</dbReference>
<keyword evidence="1" id="KW-0472">Membrane</keyword>
<protein>
    <submittedName>
        <fullName evidence="2">DUF2568 domain-containing protein</fullName>
    </submittedName>
</protein>
<keyword evidence="3" id="KW-1185">Reference proteome</keyword>
<organism evidence="2 3">
    <name type="scientific">Brevibacillus nitrificans</name>
    <dbReference type="NCBI Taxonomy" id="651560"/>
    <lineage>
        <taxon>Bacteria</taxon>
        <taxon>Bacillati</taxon>
        <taxon>Bacillota</taxon>
        <taxon>Bacilli</taxon>
        <taxon>Bacillales</taxon>
        <taxon>Paenibacillaceae</taxon>
        <taxon>Brevibacillus</taxon>
    </lineage>
</organism>
<feature type="transmembrane region" description="Helical" evidence="1">
    <location>
        <begin position="12"/>
        <end position="40"/>
    </location>
</feature>
<name>A0A3M8DB73_9BACL</name>
<comment type="caution">
    <text evidence="2">The sequence shown here is derived from an EMBL/GenBank/DDBJ whole genome shotgun (WGS) entry which is preliminary data.</text>
</comment>
<dbReference type="InterPro" id="IPR021214">
    <property type="entry name" value="DUF2568"/>
</dbReference>
<keyword evidence="1" id="KW-0812">Transmembrane</keyword>
<reference evidence="2 3" key="1">
    <citation type="submission" date="2018-10" db="EMBL/GenBank/DDBJ databases">
        <title>Phylogenomics of Brevibacillus.</title>
        <authorList>
            <person name="Dunlap C."/>
        </authorList>
    </citation>
    <scope>NUCLEOTIDE SEQUENCE [LARGE SCALE GENOMIC DNA]</scope>
    <source>
        <strain evidence="2 3">JCM 15774</strain>
    </source>
</reference>
<dbReference type="Proteomes" id="UP000269573">
    <property type="component" value="Unassembled WGS sequence"/>
</dbReference>
<evidence type="ECO:0000313" key="2">
    <source>
        <dbReference type="EMBL" id="RNB85246.1"/>
    </source>
</evidence>
<gene>
    <name evidence="2" type="ORF">EDM59_12620</name>
</gene>
<dbReference type="AlphaFoldDB" id="A0A3M8DB73"/>
<accession>A0A3M8DB73</accession>
<dbReference type="Pfam" id="PF10823">
    <property type="entry name" value="DUF2568"/>
    <property type="match status" value="1"/>
</dbReference>